<protein>
    <submittedName>
        <fullName evidence="2">Uncharacterized protein</fullName>
    </submittedName>
</protein>
<keyword evidence="3" id="KW-1185">Reference proteome</keyword>
<feature type="chain" id="PRO_5030819284" evidence="1">
    <location>
        <begin position="30"/>
        <end position="87"/>
    </location>
</feature>
<organism evidence="2 3">
    <name type="scientific">Sphingomonas hengshuiensis</name>
    <dbReference type="NCBI Taxonomy" id="1609977"/>
    <lineage>
        <taxon>Bacteria</taxon>
        <taxon>Pseudomonadati</taxon>
        <taxon>Pseudomonadota</taxon>
        <taxon>Alphaproteobacteria</taxon>
        <taxon>Sphingomonadales</taxon>
        <taxon>Sphingomonadaceae</taxon>
        <taxon>Sphingomonas</taxon>
    </lineage>
</organism>
<dbReference type="AlphaFoldDB" id="A0A7U4J854"/>
<accession>A0A7U4J854</accession>
<evidence type="ECO:0000313" key="3">
    <source>
        <dbReference type="Proteomes" id="UP000032300"/>
    </source>
</evidence>
<keyword evidence="1" id="KW-0732">Signal</keyword>
<sequence length="87" mass="9165">MNTIRTTARIASIFAAAALVAGASAPAFAAREEGKPAPTETPAPKVQRYCVPSEVSTGTILRSPKVCKTRAQWIADTGVDPVRAIRK</sequence>
<feature type="signal peptide" evidence="1">
    <location>
        <begin position="1"/>
        <end position="29"/>
    </location>
</feature>
<name>A0A7U4J854_9SPHN</name>
<reference evidence="2 3" key="2">
    <citation type="submission" date="2015-02" db="EMBL/GenBank/DDBJ databases">
        <title>The complete genome of Sphingomonas hengshuiensis sp. WHSC-8 isolated from soil of Hengshui Lake.</title>
        <authorList>
            <person name="Wei S."/>
            <person name="Guo J."/>
            <person name="Su C."/>
            <person name="Wu R."/>
            <person name="Zhang Z."/>
            <person name="Liang K."/>
            <person name="Li H."/>
            <person name="Wang T."/>
            <person name="Liu H."/>
            <person name="Zhang C."/>
            <person name="Li Z."/>
            <person name="Wang Q."/>
            <person name="Meng J."/>
        </authorList>
    </citation>
    <scope>NUCLEOTIDE SEQUENCE [LARGE SCALE GENOMIC DNA]</scope>
    <source>
        <strain evidence="2 3">WHSC-8</strain>
    </source>
</reference>
<dbReference type="KEGG" id="sphi:TS85_09870"/>
<proteinExistence type="predicted"/>
<gene>
    <name evidence="2" type="ORF">TS85_09870</name>
</gene>
<reference evidence="2 3" key="1">
    <citation type="journal article" date="2015" name="Int. J. Syst. Evol. Microbiol.">
        <title>Sphingomonas hengshuiensis sp. nov., isolated from lake wetland.</title>
        <authorList>
            <person name="Wei S."/>
            <person name="Wang T."/>
            <person name="Liu H."/>
            <person name="Zhang C."/>
            <person name="Guo J."/>
            <person name="Wang Q."/>
            <person name="Liang K."/>
            <person name="Zhang Z."/>
        </authorList>
    </citation>
    <scope>NUCLEOTIDE SEQUENCE [LARGE SCALE GENOMIC DNA]</scope>
    <source>
        <strain evidence="2 3">WHSC-8</strain>
    </source>
</reference>
<dbReference type="RefSeq" id="WP_044331915.1">
    <property type="nucleotide sequence ID" value="NZ_CP010836.1"/>
</dbReference>
<dbReference type="OrthoDB" id="7586108at2"/>
<dbReference type="EMBL" id="CP010836">
    <property type="protein sequence ID" value="AJP72026.1"/>
    <property type="molecule type" value="Genomic_DNA"/>
</dbReference>
<evidence type="ECO:0000256" key="1">
    <source>
        <dbReference type="SAM" id="SignalP"/>
    </source>
</evidence>
<dbReference type="Proteomes" id="UP000032300">
    <property type="component" value="Chromosome"/>
</dbReference>
<evidence type="ECO:0000313" key="2">
    <source>
        <dbReference type="EMBL" id="AJP72026.1"/>
    </source>
</evidence>